<proteinExistence type="inferred from homology"/>
<dbReference type="InterPro" id="IPR011068">
    <property type="entry name" value="NuclTrfase_I-like_C"/>
</dbReference>
<dbReference type="GO" id="GO:0003723">
    <property type="term" value="F:RNA binding"/>
    <property type="evidence" value="ECO:0007669"/>
    <property type="project" value="InterPro"/>
</dbReference>
<evidence type="ECO:0000313" key="16">
    <source>
        <dbReference type="EMBL" id="KAF8680764.1"/>
    </source>
</evidence>
<evidence type="ECO:0000256" key="9">
    <source>
        <dbReference type="ARBA" id="ARBA00022741"/>
    </source>
</evidence>
<dbReference type="SUPFAM" id="SSF81631">
    <property type="entry name" value="PAP/OAS1 substrate-binding domain"/>
    <property type="match status" value="1"/>
</dbReference>
<dbReference type="PANTHER" id="PTHR10682">
    <property type="entry name" value="POLY A POLYMERASE"/>
    <property type="match status" value="1"/>
</dbReference>
<keyword evidence="12" id="KW-0539">Nucleus</keyword>
<reference evidence="16" key="1">
    <citation type="submission" date="2020-07" db="EMBL/GenBank/DDBJ databases">
        <title>Genome sequence and genetic diversity analysis of an under-domesticated orphan crop, white fonio (Digitaria exilis).</title>
        <authorList>
            <person name="Bennetzen J.L."/>
            <person name="Chen S."/>
            <person name="Ma X."/>
            <person name="Wang X."/>
            <person name="Yssel A.E.J."/>
            <person name="Chaluvadi S.R."/>
            <person name="Johnson M."/>
            <person name="Gangashetty P."/>
            <person name="Hamidou F."/>
            <person name="Sanogo M.D."/>
            <person name="Zwaenepoel A."/>
            <person name="Wallace J."/>
            <person name="Van De Peer Y."/>
            <person name="Van Deynze A."/>
        </authorList>
    </citation>
    <scope>NUCLEOTIDE SEQUENCE</scope>
    <source>
        <tissue evidence="16">Leaves</tissue>
    </source>
</reference>
<comment type="cofactor">
    <cofactor evidence="1">
        <name>Mn(2+)</name>
        <dbReference type="ChEBI" id="CHEBI:29035"/>
    </cofactor>
</comment>
<evidence type="ECO:0000256" key="4">
    <source>
        <dbReference type="ARBA" id="ARBA00010912"/>
    </source>
</evidence>
<protein>
    <recommendedName>
        <fullName evidence="5">polynucleotide adenylyltransferase</fullName>
        <ecNumber evidence="5">2.7.7.19</ecNumber>
    </recommendedName>
</protein>
<keyword evidence="8" id="KW-0479">Metal-binding</keyword>
<dbReference type="Pfam" id="PF04928">
    <property type="entry name" value="PAP_central"/>
    <property type="match status" value="1"/>
</dbReference>
<dbReference type="EMBL" id="JACEFO010002119">
    <property type="protein sequence ID" value="KAF8680764.1"/>
    <property type="molecule type" value="Genomic_DNA"/>
</dbReference>
<dbReference type="FunFam" id="3.30.460.10:FF:000002">
    <property type="entry name" value="Poly(A) polymerase alpha, putative"/>
    <property type="match status" value="1"/>
</dbReference>
<organism evidence="16 17">
    <name type="scientific">Digitaria exilis</name>
    <dbReference type="NCBI Taxonomy" id="1010633"/>
    <lineage>
        <taxon>Eukaryota</taxon>
        <taxon>Viridiplantae</taxon>
        <taxon>Streptophyta</taxon>
        <taxon>Embryophyta</taxon>
        <taxon>Tracheophyta</taxon>
        <taxon>Spermatophyta</taxon>
        <taxon>Magnoliopsida</taxon>
        <taxon>Liliopsida</taxon>
        <taxon>Poales</taxon>
        <taxon>Poaceae</taxon>
        <taxon>PACMAD clade</taxon>
        <taxon>Panicoideae</taxon>
        <taxon>Panicodae</taxon>
        <taxon>Paniceae</taxon>
        <taxon>Anthephorinae</taxon>
        <taxon>Digitaria</taxon>
    </lineage>
</organism>
<evidence type="ECO:0000256" key="2">
    <source>
        <dbReference type="ARBA" id="ARBA00001946"/>
    </source>
</evidence>
<keyword evidence="6" id="KW-0507">mRNA processing</keyword>
<dbReference type="GO" id="GO:0005634">
    <property type="term" value="C:nucleus"/>
    <property type="evidence" value="ECO:0007669"/>
    <property type="project" value="UniProtKB-SubCell"/>
</dbReference>
<evidence type="ECO:0000313" key="17">
    <source>
        <dbReference type="Proteomes" id="UP000636709"/>
    </source>
</evidence>
<evidence type="ECO:0000259" key="13">
    <source>
        <dbReference type="Pfam" id="PF04926"/>
    </source>
</evidence>
<dbReference type="Gene3D" id="3.30.70.590">
    <property type="entry name" value="Poly(A) polymerase predicted RNA binding domain"/>
    <property type="match status" value="1"/>
</dbReference>
<evidence type="ECO:0000256" key="1">
    <source>
        <dbReference type="ARBA" id="ARBA00001936"/>
    </source>
</evidence>
<dbReference type="Pfam" id="PF20750">
    <property type="entry name" value="PAP_NTPase"/>
    <property type="match status" value="1"/>
</dbReference>
<dbReference type="GO" id="GO:1990817">
    <property type="term" value="F:poly(A) RNA polymerase activity"/>
    <property type="evidence" value="ECO:0007669"/>
    <property type="project" value="UniProtKB-EC"/>
</dbReference>
<evidence type="ECO:0000256" key="11">
    <source>
        <dbReference type="ARBA" id="ARBA00022842"/>
    </source>
</evidence>
<evidence type="ECO:0000256" key="10">
    <source>
        <dbReference type="ARBA" id="ARBA00022840"/>
    </source>
</evidence>
<evidence type="ECO:0000259" key="15">
    <source>
        <dbReference type="Pfam" id="PF20750"/>
    </source>
</evidence>
<comment type="subcellular location">
    <subcellularLocation>
        <location evidence="3">Nucleus</location>
    </subcellularLocation>
</comment>
<dbReference type="Proteomes" id="UP000636709">
    <property type="component" value="Unassembled WGS sequence"/>
</dbReference>
<dbReference type="GO" id="GO:0006397">
    <property type="term" value="P:mRNA processing"/>
    <property type="evidence" value="ECO:0007669"/>
    <property type="project" value="UniProtKB-KW"/>
</dbReference>
<accession>A0A835EBX9</accession>
<dbReference type="Pfam" id="PF04926">
    <property type="entry name" value="PAP_RNA-bind"/>
    <property type="match status" value="1"/>
</dbReference>
<dbReference type="FunFam" id="1.10.1410.10:FF:000019">
    <property type="entry name" value="Nuclear poly(A) polymerase 3"/>
    <property type="match status" value="1"/>
</dbReference>
<dbReference type="InterPro" id="IPR048840">
    <property type="entry name" value="PolA_pol_NTPase"/>
</dbReference>
<dbReference type="OrthoDB" id="412748at2759"/>
<evidence type="ECO:0000256" key="5">
    <source>
        <dbReference type="ARBA" id="ARBA00012388"/>
    </source>
</evidence>
<keyword evidence="17" id="KW-1185">Reference proteome</keyword>
<feature type="domain" description="Poly(A) polymerase nucleotidyltransferase" evidence="15">
    <location>
        <begin position="70"/>
        <end position="248"/>
    </location>
</feature>
<feature type="domain" description="Poly(A) polymerase central" evidence="14">
    <location>
        <begin position="254"/>
        <end position="386"/>
    </location>
</feature>
<dbReference type="GO" id="GO:0031123">
    <property type="term" value="P:RNA 3'-end processing"/>
    <property type="evidence" value="ECO:0007669"/>
    <property type="project" value="InterPro"/>
</dbReference>
<keyword evidence="9" id="KW-0547">Nucleotide-binding</keyword>
<dbReference type="InterPro" id="IPR043519">
    <property type="entry name" value="NT_sf"/>
</dbReference>
<evidence type="ECO:0000256" key="6">
    <source>
        <dbReference type="ARBA" id="ARBA00022664"/>
    </source>
</evidence>
<keyword evidence="11" id="KW-0460">Magnesium</keyword>
<gene>
    <name evidence="16" type="ORF">HU200_045610</name>
</gene>
<evidence type="ECO:0000256" key="12">
    <source>
        <dbReference type="ARBA" id="ARBA00023242"/>
    </source>
</evidence>
<feature type="domain" description="Poly(A) polymerase RNA-binding" evidence="13">
    <location>
        <begin position="392"/>
        <end position="430"/>
    </location>
</feature>
<dbReference type="PANTHER" id="PTHR10682:SF33">
    <property type="entry name" value="NUCLEAR POLY(A) POLYMERASE 3"/>
    <property type="match status" value="1"/>
</dbReference>
<name>A0A835EBX9_9POAL</name>
<comment type="similarity">
    <text evidence="4">Belongs to the poly(A) polymerase family.</text>
</comment>
<sequence length="534" mass="60473">MAAVAPVPCWPPPPLAPPAAGLLAVASPSASPDPQTLPFVLPPAGYPLFPSRGPVVLHLVRRHPDFLAEVDRRRSSSLVEFLKDEGAIPSPEDEKRREKVIQELKEIVMQWAKSVAREQSVPQRLATATVLTYGSYTLGAHGPESDIDVLCVGPCIATLQYHFFVVLRQILEGRPEVSGVQTVESAKVPLMRFRFAGIAIDLTYAQLPVIDASKDINTFNPQLLPKIDERSWRSLSGFRVNEKIAQLVPNAEKFQVLLRCVKLWARKRGLHCHHLGFFAGIHLAILAAYICQRYPNASVNGLFIVFFQTFAHWHWQVPVSLHDEPTDCLHSEGRLMPIVMPCNPPEFCVSNVTKSTFKKIREELTRGYAFTKDPLRHNFEWTSLFESFPYAEKYQQFLRIALCAPTSAELHDWAGWVKSRLRFLILKLEKAGIGCDPCPYEEIDHTVWEPSMVFYWGLIPEKIIYVDTSSLKEDFMKDIINDVYGKVKCLRSNVAISVVGLSQLPKSMRSHSVHWQYMQHCMLGYQATSEDQNR</sequence>
<keyword evidence="7" id="KW-0808">Transferase</keyword>
<dbReference type="GO" id="GO:0046872">
    <property type="term" value="F:metal ion binding"/>
    <property type="evidence" value="ECO:0007669"/>
    <property type="project" value="UniProtKB-KW"/>
</dbReference>
<dbReference type="CDD" id="cd05402">
    <property type="entry name" value="NT_PAP_TUTase"/>
    <property type="match status" value="1"/>
</dbReference>
<dbReference type="InterPro" id="IPR007010">
    <property type="entry name" value="PolA_pol_RNA-bd_dom"/>
</dbReference>
<evidence type="ECO:0000256" key="8">
    <source>
        <dbReference type="ARBA" id="ARBA00022723"/>
    </source>
</evidence>
<comment type="caution">
    <text evidence="16">The sequence shown here is derived from an EMBL/GenBank/DDBJ whole genome shotgun (WGS) entry which is preliminary data.</text>
</comment>
<dbReference type="AlphaFoldDB" id="A0A835EBX9"/>
<evidence type="ECO:0000256" key="7">
    <source>
        <dbReference type="ARBA" id="ARBA00022679"/>
    </source>
</evidence>
<keyword evidence="10" id="KW-0067">ATP-binding</keyword>
<dbReference type="Gene3D" id="1.10.1410.10">
    <property type="match status" value="1"/>
</dbReference>
<evidence type="ECO:0000259" key="14">
    <source>
        <dbReference type="Pfam" id="PF04928"/>
    </source>
</evidence>
<dbReference type="SUPFAM" id="SSF81301">
    <property type="entry name" value="Nucleotidyltransferase"/>
    <property type="match status" value="1"/>
</dbReference>
<dbReference type="FunFam" id="3.30.70.590:FF:000005">
    <property type="entry name" value="Nuclear poly(A) polymerase 3"/>
    <property type="match status" value="1"/>
</dbReference>
<evidence type="ECO:0000256" key="3">
    <source>
        <dbReference type="ARBA" id="ARBA00004123"/>
    </source>
</evidence>
<dbReference type="InterPro" id="IPR007012">
    <property type="entry name" value="PolA_pol_cen_dom"/>
</dbReference>
<dbReference type="GO" id="GO:0005524">
    <property type="term" value="F:ATP binding"/>
    <property type="evidence" value="ECO:0007669"/>
    <property type="project" value="UniProtKB-KW"/>
</dbReference>
<comment type="cofactor">
    <cofactor evidence="2">
        <name>Mg(2+)</name>
        <dbReference type="ChEBI" id="CHEBI:18420"/>
    </cofactor>
</comment>
<dbReference type="Gene3D" id="3.30.460.10">
    <property type="entry name" value="Beta Polymerase, domain 2"/>
    <property type="match status" value="1"/>
</dbReference>
<dbReference type="EC" id="2.7.7.19" evidence="5"/>
<dbReference type="SUPFAM" id="SSF55003">
    <property type="entry name" value="PAP/Archaeal CCA-adding enzyme, C-terminal domain"/>
    <property type="match status" value="1"/>
</dbReference>